<sequence length="206" mass="22639">MGNFIATLQAGIECALMFGCYVNVILLLLVTTPEAGYFNQPPLPCGVFLLFVLVLTAAFYVWTSEIMRSAEQPRKLRIEKASKEIAPKVDELNRPLTLTQVGNDFNDTLNKIGNGFIAGIECALILGCHFSFFAMILLLCVATPEAGYLNRELFLLSFVVATVACCVWTSKIMRSARQSRKATRRVITSTFTKGACVLAHQKTTGS</sequence>
<keyword evidence="1" id="KW-1133">Transmembrane helix</keyword>
<dbReference type="EMBL" id="CAICTM010000126">
    <property type="protein sequence ID" value="CAB9502106.1"/>
    <property type="molecule type" value="Genomic_DNA"/>
</dbReference>
<accession>A0A9N8H5X7</accession>
<keyword evidence="1" id="KW-0812">Transmembrane</keyword>
<dbReference type="AlphaFoldDB" id="A0A9N8H5X7"/>
<feature type="transmembrane region" description="Helical" evidence="1">
    <location>
        <begin position="153"/>
        <end position="170"/>
    </location>
</feature>
<evidence type="ECO:0000313" key="2">
    <source>
        <dbReference type="EMBL" id="CAB9502106.1"/>
    </source>
</evidence>
<protein>
    <submittedName>
        <fullName evidence="2">Uncharacterized protein</fullName>
    </submittedName>
</protein>
<evidence type="ECO:0000313" key="3">
    <source>
        <dbReference type="Proteomes" id="UP001153069"/>
    </source>
</evidence>
<feature type="transmembrane region" description="Helical" evidence="1">
    <location>
        <begin position="6"/>
        <end position="30"/>
    </location>
</feature>
<keyword evidence="1" id="KW-0472">Membrane</keyword>
<comment type="caution">
    <text evidence="2">The sequence shown here is derived from an EMBL/GenBank/DDBJ whole genome shotgun (WGS) entry which is preliminary data.</text>
</comment>
<feature type="transmembrane region" description="Helical" evidence="1">
    <location>
        <begin position="116"/>
        <end position="141"/>
    </location>
</feature>
<reference evidence="2" key="1">
    <citation type="submission" date="2020-06" db="EMBL/GenBank/DDBJ databases">
        <authorList>
            <consortium name="Plant Systems Biology data submission"/>
        </authorList>
    </citation>
    <scope>NUCLEOTIDE SEQUENCE</scope>
    <source>
        <strain evidence="2">D6</strain>
    </source>
</reference>
<name>A0A9N8H5X7_9STRA</name>
<dbReference type="Proteomes" id="UP001153069">
    <property type="component" value="Unassembled WGS sequence"/>
</dbReference>
<feature type="transmembrane region" description="Helical" evidence="1">
    <location>
        <begin position="42"/>
        <end position="62"/>
    </location>
</feature>
<evidence type="ECO:0000256" key="1">
    <source>
        <dbReference type="SAM" id="Phobius"/>
    </source>
</evidence>
<organism evidence="2 3">
    <name type="scientific">Seminavis robusta</name>
    <dbReference type="NCBI Taxonomy" id="568900"/>
    <lineage>
        <taxon>Eukaryota</taxon>
        <taxon>Sar</taxon>
        <taxon>Stramenopiles</taxon>
        <taxon>Ochrophyta</taxon>
        <taxon>Bacillariophyta</taxon>
        <taxon>Bacillariophyceae</taxon>
        <taxon>Bacillariophycidae</taxon>
        <taxon>Naviculales</taxon>
        <taxon>Naviculaceae</taxon>
        <taxon>Seminavis</taxon>
    </lineage>
</organism>
<keyword evidence="3" id="KW-1185">Reference proteome</keyword>
<proteinExistence type="predicted"/>
<gene>
    <name evidence="2" type="ORF">SEMRO_127_G060980.1</name>
</gene>